<dbReference type="OMA" id="RSHCYVK"/>
<dbReference type="InterPro" id="IPR026669">
    <property type="entry name" value="Arsenite_MeTrfase-like"/>
</dbReference>
<gene>
    <name evidence="2" type="ORF">KFL_003450140</name>
</gene>
<dbReference type="SUPFAM" id="SSF51905">
    <property type="entry name" value="FAD/NAD(P)-binding domain"/>
    <property type="match status" value="1"/>
</dbReference>
<dbReference type="AlphaFoldDB" id="A0A1Y1IGQ7"/>
<accession>A0A1Y1IGQ7</accession>
<evidence type="ECO:0000313" key="3">
    <source>
        <dbReference type="Proteomes" id="UP000054558"/>
    </source>
</evidence>
<organism evidence="2 3">
    <name type="scientific">Klebsormidium nitens</name>
    <name type="common">Green alga</name>
    <name type="synonym">Ulothrix nitens</name>
    <dbReference type="NCBI Taxonomy" id="105231"/>
    <lineage>
        <taxon>Eukaryota</taxon>
        <taxon>Viridiplantae</taxon>
        <taxon>Streptophyta</taxon>
        <taxon>Klebsormidiophyceae</taxon>
        <taxon>Klebsormidiales</taxon>
        <taxon>Klebsormidiaceae</taxon>
        <taxon>Klebsormidium</taxon>
    </lineage>
</organism>
<protein>
    <submittedName>
        <fullName evidence="2">Cyclopropane-fatty-acyl-phospholipid synthase</fullName>
    </submittedName>
</protein>
<name>A0A1Y1IGQ7_KLENI</name>
<dbReference type="PRINTS" id="PR00419">
    <property type="entry name" value="ADXRDTASE"/>
</dbReference>
<dbReference type="Pfam" id="PF02353">
    <property type="entry name" value="CMAS"/>
    <property type="match status" value="1"/>
</dbReference>
<dbReference type="EMBL" id="DF237294">
    <property type="protein sequence ID" value="GAQ87328.1"/>
    <property type="molecule type" value="Genomic_DNA"/>
</dbReference>
<dbReference type="OrthoDB" id="5977668at2759"/>
<evidence type="ECO:0000313" key="2">
    <source>
        <dbReference type="EMBL" id="GAQ87328.1"/>
    </source>
</evidence>
<dbReference type="Proteomes" id="UP000054558">
    <property type="component" value="Unassembled WGS sequence"/>
</dbReference>
<feature type="domain" description="Amine oxidase" evidence="1">
    <location>
        <begin position="14"/>
        <end position="353"/>
    </location>
</feature>
<dbReference type="PANTHER" id="PTHR43675:SF30">
    <property type="entry name" value="CYCLOPROPANE-FATTY-ACYL-PHOSPHOLIPID SYNTHASE"/>
    <property type="match status" value="1"/>
</dbReference>
<dbReference type="InterPro" id="IPR002937">
    <property type="entry name" value="Amino_oxidase"/>
</dbReference>
<dbReference type="GO" id="GO:0016491">
    <property type="term" value="F:oxidoreductase activity"/>
    <property type="evidence" value="ECO:0007669"/>
    <property type="project" value="InterPro"/>
</dbReference>
<dbReference type="Pfam" id="PF01593">
    <property type="entry name" value="Amino_oxidase"/>
    <property type="match status" value="1"/>
</dbReference>
<proteinExistence type="predicted"/>
<reference evidence="2 3" key="1">
    <citation type="journal article" date="2014" name="Nat. Commun.">
        <title>Klebsormidium flaccidum genome reveals primary factors for plant terrestrial adaptation.</title>
        <authorList>
            <person name="Hori K."/>
            <person name="Maruyama F."/>
            <person name="Fujisawa T."/>
            <person name="Togashi T."/>
            <person name="Yamamoto N."/>
            <person name="Seo M."/>
            <person name="Sato S."/>
            <person name="Yamada T."/>
            <person name="Mori H."/>
            <person name="Tajima N."/>
            <person name="Moriyama T."/>
            <person name="Ikeuchi M."/>
            <person name="Watanabe M."/>
            <person name="Wada H."/>
            <person name="Kobayashi K."/>
            <person name="Saito M."/>
            <person name="Masuda T."/>
            <person name="Sasaki-Sekimoto Y."/>
            <person name="Mashiguchi K."/>
            <person name="Awai K."/>
            <person name="Shimojima M."/>
            <person name="Masuda S."/>
            <person name="Iwai M."/>
            <person name="Nobusawa T."/>
            <person name="Narise T."/>
            <person name="Kondo S."/>
            <person name="Saito H."/>
            <person name="Sato R."/>
            <person name="Murakawa M."/>
            <person name="Ihara Y."/>
            <person name="Oshima-Yamada Y."/>
            <person name="Ohtaka K."/>
            <person name="Satoh M."/>
            <person name="Sonobe K."/>
            <person name="Ishii M."/>
            <person name="Ohtani R."/>
            <person name="Kanamori-Sato M."/>
            <person name="Honoki R."/>
            <person name="Miyazaki D."/>
            <person name="Mochizuki H."/>
            <person name="Umetsu J."/>
            <person name="Higashi K."/>
            <person name="Shibata D."/>
            <person name="Kamiya Y."/>
            <person name="Sato N."/>
            <person name="Nakamura Y."/>
            <person name="Tabata S."/>
            <person name="Ida S."/>
            <person name="Kurokawa K."/>
            <person name="Ohta H."/>
        </authorList>
    </citation>
    <scope>NUCLEOTIDE SEQUENCE [LARGE SCALE GENOMIC DNA]</scope>
    <source>
        <strain evidence="2 3">NIES-2285</strain>
    </source>
</reference>
<dbReference type="InterPro" id="IPR036188">
    <property type="entry name" value="FAD/NAD-bd_sf"/>
</dbReference>
<sequence>MSAQQRIAVVGSGVAGLAAAWALVDAGHRVVLYEKDSHVGGHAWTQTVDGHAVDVGFMVFNRVTYPNLVRWFEEAGVETEVSDMSFAVSLDGGKGCEWASTGLAGLFAQKRNLANPHFILMLREMLLFHTDVLAYLARLEAADPALDPNETLGAFLAARRYSAKFRDCYLVPVCAAIWSCGAEGVLGCSASAILSFLRNHHMLQIFGRPPWLTVTNRSQTYVAKIVAKLQAAGSEIRLSTPVTSVERTTSGVVITDAAGATATFDRVVMAVHAPDALTLLGKSASSAEQHILGAHTYSQSDIYLHRDPAYMPRNPAAWSAWNFLGSPAGKVSVTYWLNKLQNLGDTGAPILVTLNPQTPPAHIVSQWTTSHPVPSPAAAAASRALPSVQGQDRIWFCGAYQGYGFHEDGFKSGLVAAKSLLGVPFAPLPYPRQMAPSWAESVAKAAVLAFLRQFVHLGALRLFEDGGSVYSFGQAAGDISAKQARDGRHFVVGLRIHAPAFYWKVATRADLGIADAYVDGDFTCLPDVMDFLMLLVVNRDRTRRPGQVRAKKRGWWSPALLTAAVGSGASYVRHLTRKNTLSNARRNIADHYDLSNALFSLFLDETMTYSCAIFASPHEPLKDAQLRKLHAMIDKARITSSHHVLEIGFGWGSMSMELVRRTGCHVTGITLSEQQLQLATARVKAAGLQAKISFMLCDYRALPGIGTFDRIVSCEMLEAVGHEFYPDFFHHCDRLLAPDGIMVVQVITTPEERYEEYRCSSDFIKEYIFPGACCPSLTALMQAMTTHSNLCVEGVENIGVHYVPTLLRWRDTFHEKQSEIEAMGFGPKFVRTWDYYFAYCAAGFQTRTIGDLQIIFSRPGNTSGLGVVTSF</sequence>
<evidence type="ECO:0000259" key="1">
    <source>
        <dbReference type="Pfam" id="PF01593"/>
    </source>
</evidence>
<dbReference type="GO" id="GO:0008168">
    <property type="term" value="F:methyltransferase activity"/>
    <property type="evidence" value="ECO:0000318"/>
    <property type="project" value="GO_Central"/>
</dbReference>
<dbReference type="InterPro" id="IPR029063">
    <property type="entry name" value="SAM-dependent_MTases_sf"/>
</dbReference>
<dbReference type="CDD" id="cd02440">
    <property type="entry name" value="AdoMet_MTases"/>
    <property type="match status" value="1"/>
</dbReference>
<keyword evidence="3" id="KW-1185">Reference proteome</keyword>
<dbReference type="PANTHER" id="PTHR43675">
    <property type="entry name" value="ARSENITE METHYLTRANSFERASE"/>
    <property type="match status" value="1"/>
</dbReference>
<dbReference type="STRING" id="105231.A0A1Y1IGQ7"/>
<dbReference type="Gene3D" id="3.40.50.150">
    <property type="entry name" value="Vaccinia Virus protein VP39"/>
    <property type="match status" value="1"/>
</dbReference>
<dbReference type="Gene3D" id="3.50.50.60">
    <property type="entry name" value="FAD/NAD(P)-binding domain"/>
    <property type="match status" value="1"/>
</dbReference>
<dbReference type="SUPFAM" id="SSF53335">
    <property type="entry name" value="S-adenosyl-L-methionine-dependent methyltransferases"/>
    <property type="match status" value="1"/>
</dbReference>